<protein>
    <submittedName>
        <fullName evidence="6">Polysialic acid transport ATP-binding protein KpsT</fullName>
    </submittedName>
</protein>
<dbReference type="eggNOG" id="COG1134">
    <property type="taxonomic scope" value="Bacteria"/>
</dbReference>
<evidence type="ECO:0000256" key="3">
    <source>
        <dbReference type="ARBA" id="ARBA00022741"/>
    </source>
</evidence>
<keyword evidence="3" id="KW-0547">Nucleotide-binding</keyword>
<evidence type="ECO:0000256" key="4">
    <source>
        <dbReference type="ARBA" id="ARBA00022840"/>
    </source>
</evidence>
<dbReference type="GO" id="GO:0140359">
    <property type="term" value="F:ABC-type transporter activity"/>
    <property type="evidence" value="ECO:0007669"/>
    <property type="project" value="InterPro"/>
</dbReference>
<evidence type="ECO:0000313" key="7">
    <source>
        <dbReference type="Proteomes" id="UP000001425"/>
    </source>
</evidence>
<dbReference type="EMBL" id="BA000022">
    <property type="protein sequence ID" value="BAA18043.1"/>
    <property type="molecule type" value="Genomic_DNA"/>
</dbReference>
<reference evidence="6 7" key="1">
    <citation type="journal article" date="1995" name="DNA Res.">
        <title>Sequence analysis of the genome of the unicellular cyanobacterium Synechocystis sp. strain PCC6803. I. Sequence features in the 1 Mb region from map positions 64% to 92% of the genome.</title>
        <authorList>
            <person name="Kaneko T."/>
            <person name="Tanaka A."/>
            <person name="Sato S."/>
            <person name="Kotani H."/>
            <person name="Sazuka T."/>
            <person name="Miyajima N."/>
            <person name="Sugiura M."/>
            <person name="Tabata S."/>
        </authorList>
    </citation>
    <scope>NUCLEOTIDE SEQUENCE [LARGE SCALE GENOMIC DNA]</scope>
    <source>
        <strain evidence="7">ATCC 27184 / PCC 6803 / Kazusa</strain>
    </source>
</reference>
<name>P73975_SYNY3</name>
<dbReference type="SUPFAM" id="SSF52540">
    <property type="entry name" value="P-loop containing nucleoside triphosphate hydrolases"/>
    <property type="match status" value="1"/>
</dbReference>
<dbReference type="PIR" id="S75482">
    <property type="entry name" value="S75482"/>
</dbReference>
<evidence type="ECO:0000259" key="5">
    <source>
        <dbReference type="PROSITE" id="PS50893"/>
    </source>
</evidence>
<dbReference type="GO" id="GO:0016020">
    <property type="term" value="C:membrane"/>
    <property type="evidence" value="ECO:0007669"/>
    <property type="project" value="InterPro"/>
</dbReference>
<dbReference type="GO" id="GO:0016887">
    <property type="term" value="F:ATP hydrolysis activity"/>
    <property type="evidence" value="ECO:0007669"/>
    <property type="project" value="InterPro"/>
</dbReference>
<evidence type="ECO:0000256" key="1">
    <source>
        <dbReference type="ARBA" id="ARBA00005417"/>
    </source>
</evidence>
<dbReference type="InterPro" id="IPR003439">
    <property type="entry name" value="ABC_transporter-like_ATP-bd"/>
</dbReference>
<comment type="similarity">
    <text evidence="1">Belongs to the ABC transporter superfamily.</text>
</comment>
<gene>
    <name evidence="6" type="primary">kpsT</name>
</gene>
<evidence type="ECO:0000256" key="2">
    <source>
        <dbReference type="ARBA" id="ARBA00022448"/>
    </source>
</evidence>
<dbReference type="PANTHER" id="PTHR46743">
    <property type="entry name" value="TEICHOIC ACIDS EXPORT ATP-BINDING PROTEIN TAGH"/>
    <property type="match status" value="1"/>
</dbReference>
<dbReference type="PaxDb" id="1148-1653127"/>
<dbReference type="InterPro" id="IPR027417">
    <property type="entry name" value="P-loop_NTPase"/>
</dbReference>
<dbReference type="PROSITE" id="PS50893">
    <property type="entry name" value="ABC_TRANSPORTER_2"/>
    <property type="match status" value="1"/>
</dbReference>
<dbReference type="KEGG" id="syn:slr2108"/>
<dbReference type="InterPro" id="IPR050683">
    <property type="entry name" value="Bact_Polysacc_Export_ATP-bd"/>
</dbReference>
<keyword evidence="4 6" id="KW-0067">ATP-binding</keyword>
<sequence>MGVDGMTQVLPRLEPIAGGGSDVVLSVQGVSKKFCRSLKRSLWYGVQDIAAEMVGRGSRRDLRPDEFWALRDISFELRRGEALGLVGANGAGKTTLLRIISGLIKPDEGEVKIRGRIAPLIALGAGFNPTLTGRENIYTNMSILGLTRQEIDDRFEDVVAFAEIGEALDAPVQSYSSGMTARLGFACAIHVEPEILLIDEVLAVGDIRFRSKCYERLTELQKHQVSFILVTHAADMITRICETALYLKKGQQSLWDKSELVMKTYDDDLFGNNQESSDFFINQERKILEITDVGPKKDAVIRYIAFEDENGNVLPEIRSGEGMQLCIGCQVNTKIEDFNVGLGIQGFSFGMFDKILVMNTFRIVEWHLCTT</sequence>
<keyword evidence="2" id="KW-0813">Transport</keyword>
<dbReference type="InterPro" id="IPR015860">
    <property type="entry name" value="ABC_transpr_TagH-like"/>
</dbReference>
<dbReference type="GO" id="GO:0005524">
    <property type="term" value="F:ATP binding"/>
    <property type="evidence" value="ECO:0007669"/>
    <property type="project" value="UniProtKB-KW"/>
</dbReference>
<dbReference type="STRING" id="1148.gene:10498914"/>
<dbReference type="Pfam" id="PF00005">
    <property type="entry name" value="ABC_tran"/>
    <property type="match status" value="1"/>
</dbReference>
<feature type="domain" description="ABC transporter" evidence="5">
    <location>
        <begin position="44"/>
        <end position="274"/>
    </location>
</feature>
<keyword evidence="7" id="KW-1185">Reference proteome</keyword>
<proteinExistence type="inferred from homology"/>
<dbReference type="InterPro" id="IPR003593">
    <property type="entry name" value="AAA+_ATPase"/>
</dbReference>
<organism evidence="6 7">
    <name type="scientific">Synechocystis sp. (strain ATCC 27184 / PCC 6803 / Kazusa)</name>
    <dbReference type="NCBI Taxonomy" id="1111708"/>
    <lineage>
        <taxon>Bacteria</taxon>
        <taxon>Bacillati</taxon>
        <taxon>Cyanobacteriota</taxon>
        <taxon>Cyanophyceae</taxon>
        <taxon>Synechococcales</taxon>
        <taxon>Merismopediaceae</taxon>
        <taxon>Synechocystis</taxon>
    </lineage>
</organism>
<dbReference type="CDD" id="cd03220">
    <property type="entry name" value="ABC_KpsT_Wzt"/>
    <property type="match status" value="1"/>
</dbReference>
<dbReference type="Proteomes" id="UP000001425">
    <property type="component" value="Chromosome"/>
</dbReference>
<dbReference type="AlphaFoldDB" id="P73975"/>
<evidence type="ECO:0000313" key="6">
    <source>
        <dbReference type="EMBL" id="BAA18043.1"/>
    </source>
</evidence>
<accession>P73975</accession>
<dbReference type="InParanoid" id="P73975"/>
<dbReference type="PhylomeDB" id="P73975"/>
<reference evidence="6 7" key="2">
    <citation type="journal article" date="1996" name="DNA Res.">
        <title>Sequence analysis of the genome of the unicellular cyanobacterium Synechocystis sp. strain PCC6803. II. Sequence determination of the entire genome and assignment of potential protein-coding regions.</title>
        <authorList>
            <person name="Kaneko T."/>
            <person name="Sato S."/>
            <person name="Kotani H."/>
            <person name="Tanaka A."/>
            <person name="Asamizu E."/>
            <person name="Nakamura Y."/>
            <person name="Miyajima N."/>
            <person name="Hirosawa M."/>
            <person name="Sugiura M."/>
            <person name="Sasamoto S."/>
            <person name="Kimura T."/>
            <person name="Hosouchi T."/>
            <person name="Matsuno A."/>
            <person name="Muraki A."/>
            <person name="Nakazaki N."/>
            <person name="Naruo K."/>
            <person name="Okumura S."/>
            <person name="Shimpo S."/>
            <person name="Takeuchi C."/>
            <person name="Wada T."/>
            <person name="Watanabe A."/>
            <person name="Yamada M."/>
            <person name="Yasuda M."/>
            <person name="Tabata S."/>
        </authorList>
    </citation>
    <scope>NUCLEOTIDE SEQUENCE [LARGE SCALE GENOMIC DNA]</scope>
    <source>
        <strain evidence="7">ATCC 27184 / PCC 6803 / Kazusa</strain>
    </source>
</reference>
<dbReference type="PANTHER" id="PTHR46743:SF2">
    <property type="entry name" value="TEICHOIC ACIDS EXPORT ATP-BINDING PROTEIN TAGH"/>
    <property type="match status" value="1"/>
</dbReference>
<dbReference type="EnsemblBacteria" id="BAA18043">
    <property type="protein sequence ID" value="BAA18043"/>
    <property type="gene ID" value="BAA18043"/>
</dbReference>
<dbReference type="Gene3D" id="3.40.50.300">
    <property type="entry name" value="P-loop containing nucleotide triphosphate hydrolases"/>
    <property type="match status" value="1"/>
</dbReference>
<dbReference type="SMART" id="SM00382">
    <property type="entry name" value="AAA"/>
    <property type="match status" value="1"/>
</dbReference>